<feature type="compositionally biased region" description="Basic and acidic residues" evidence="2">
    <location>
        <begin position="230"/>
        <end position="248"/>
    </location>
</feature>
<dbReference type="EMBL" id="BABT02000150">
    <property type="protein sequence ID" value="GAA98378.1"/>
    <property type="molecule type" value="Genomic_DNA"/>
</dbReference>
<evidence type="ECO:0000256" key="2">
    <source>
        <dbReference type="SAM" id="MobiDB-lite"/>
    </source>
</evidence>
<feature type="compositionally biased region" description="Basic and acidic residues" evidence="2">
    <location>
        <begin position="412"/>
        <end position="424"/>
    </location>
</feature>
<accession>G7E6B8</accession>
<feature type="region of interest" description="Disordered" evidence="2">
    <location>
        <begin position="227"/>
        <end position="248"/>
    </location>
</feature>
<dbReference type="OrthoDB" id="2505754at2759"/>
<feature type="compositionally biased region" description="Polar residues" evidence="2">
    <location>
        <begin position="372"/>
        <end position="382"/>
    </location>
</feature>
<name>G7E6B8_MIXOS</name>
<feature type="region of interest" description="Disordered" evidence="2">
    <location>
        <begin position="145"/>
        <end position="212"/>
    </location>
</feature>
<evidence type="ECO:0000313" key="4">
    <source>
        <dbReference type="Proteomes" id="UP000009131"/>
    </source>
</evidence>
<dbReference type="HOGENOM" id="CLU_347829_0_0_1"/>
<proteinExistence type="predicted"/>
<organism evidence="3 4">
    <name type="scientific">Mixia osmundae (strain CBS 9802 / IAM 14324 / JCM 22182 / KY 12970)</name>
    <dbReference type="NCBI Taxonomy" id="764103"/>
    <lineage>
        <taxon>Eukaryota</taxon>
        <taxon>Fungi</taxon>
        <taxon>Dikarya</taxon>
        <taxon>Basidiomycota</taxon>
        <taxon>Pucciniomycotina</taxon>
        <taxon>Mixiomycetes</taxon>
        <taxon>Mixiales</taxon>
        <taxon>Mixiaceae</taxon>
        <taxon>Mixia</taxon>
    </lineage>
</organism>
<feature type="compositionally biased region" description="Low complexity" evidence="2">
    <location>
        <begin position="694"/>
        <end position="705"/>
    </location>
</feature>
<evidence type="ECO:0000313" key="3">
    <source>
        <dbReference type="EMBL" id="GAA98378.1"/>
    </source>
</evidence>
<keyword evidence="4" id="KW-1185">Reference proteome</keyword>
<feature type="region of interest" description="Disordered" evidence="2">
    <location>
        <begin position="369"/>
        <end position="541"/>
    </location>
</feature>
<evidence type="ECO:0000256" key="1">
    <source>
        <dbReference type="SAM" id="Coils"/>
    </source>
</evidence>
<feature type="compositionally biased region" description="Polar residues" evidence="2">
    <location>
        <begin position="710"/>
        <end position="722"/>
    </location>
</feature>
<feature type="region of interest" description="Disordered" evidence="2">
    <location>
        <begin position="694"/>
        <end position="734"/>
    </location>
</feature>
<feature type="compositionally biased region" description="Low complexity" evidence="2">
    <location>
        <begin position="506"/>
        <end position="515"/>
    </location>
</feature>
<keyword evidence="1" id="KW-0175">Coiled coil</keyword>
<feature type="region of interest" description="Disordered" evidence="2">
    <location>
        <begin position="750"/>
        <end position="809"/>
    </location>
</feature>
<feature type="compositionally biased region" description="Polar residues" evidence="2">
    <location>
        <begin position="173"/>
        <end position="207"/>
    </location>
</feature>
<dbReference type="Proteomes" id="UP000009131">
    <property type="component" value="Unassembled WGS sequence"/>
</dbReference>
<dbReference type="eggNOG" id="ENOG502SCUR">
    <property type="taxonomic scope" value="Eukaryota"/>
</dbReference>
<gene>
    <name evidence="3" type="primary">Mo05064</name>
    <name evidence="3" type="ORF">E5Q_05064</name>
</gene>
<dbReference type="AlphaFoldDB" id="G7E6B8"/>
<protein>
    <submittedName>
        <fullName evidence="3">Uncharacterized protein</fullName>
    </submittedName>
</protein>
<reference evidence="3 4" key="2">
    <citation type="journal article" date="2012" name="Open Biol.">
        <title>Characteristics of nucleosomes and linker DNA regions on the genome of the basidiomycete Mixia osmundae revealed by mono- and dinucleosome mapping.</title>
        <authorList>
            <person name="Nishida H."/>
            <person name="Kondo S."/>
            <person name="Matsumoto T."/>
            <person name="Suzuki Y."/>
            <person name="Yoshikawa H."/>
            <person name="Taylor T.D."/>
            <person name="Sugiyama J."/>
        </authorList>
    </citation>
    <scope>NUCLEOTIDE SEQUENCE [LARGE SCALE GENOMIC DNA]</scope>
    <source>
        <strain evidence="4">CBS 9802 / IAM 14324 / JCM 22182 / KY 12970</strain>
    </source>
</reference>
<comment type="caution">
    <text evidence="3">The sequence shown here is derived from an EMBL/GenBank/DDBJ whole genome shotgun (WGS) entry which is preliminary data.</text>
</comment>
<feature type="region of interest" description="Disordered" evidence="2">
    <location>
        <begin position="825"/>
        <end position="865"/>
    </location>
</feature>
<dbReference type="InParanoid" id="G7E6B8"/>
<reference evidence="3 4" key="1">
    <citation type="journal article" date="2011" name="J. Gen. Appl. Microbiol.">
        <title>Draft genome sequencing of the enigmatic basidiomycete Mixia osmundae.</title>
        <authorList>
            <person name="Nishida H."/>
            <person name="Nagatsuka Y."/>
            <person name="Sugiyama J."/>
        </authorList>
    </citation>
    <scope>NUCLEOTIDE SEQUENCE [LARGE SCALE GENOMIC DNA]</scope>
    <source>
        <strain evidence="4">CBS 9802 / IAM 14324 / JCM 22182 / KY 12970</strain>
    </source>
</reference>
<feature type="coiled-coil region" evidence="1">
    <location>
        <begin position="546"/>
        <end position="573"/>
    </location>
</feature>
<sequence>MSGTRPALTQFPFAEARCTVKVGEPGRRKAGQKLVPGHAHSAGIAAKLPSGSHKMSNESLQASIRGLQTSLAQTVAQCSDHEATISSLQTRLYTAEARLSAAETSVRDAEGRTREESDKVVILRNKLEEARRAIMRLQDDLQAARALSTRRDSAPVSNISRRRSSFAPDEIPSANNSRRSSMAPMTSKHPLSQSLGQESSNNSQQGLESPEPTFAMSAQRRASVIGIEFGRPEPHASAEKRGSLSERRGSMATAFDNLRKASASLDARKVGRAFSNSTGSKDAEPTAPIARRASLAHVGYTPARADAETPLPPLPAGLAEVRSLSRSASLAAPAGQSQCPRDDGARAASVSALFSSVDSFAARRASIGAAPCTSSRSPSVSNPAGVGLGLARSEGPAEPAEDLSMSRRRSSLKTDSKAAEDRRASLKRRPGSCVVFAEGSPEQPKDGRFKRSSFGSGDNLRPNFGPGDHRRSSAAIETIAEDRSPPSSFAPLAPDSRRMSESSACSRRGSVTSVSHSRRSSLSRLAYTGSPEDTESRGNMVPLESLEAVSEECARLREQLAQAEEAREASETCLRALRDYISSADAAPAEKALQLPPLPTDSDDVVDEFTQAQQPSKTKRLSGMAWGTASWIRGSVSSVVVPPTPVLSIPPVMPKPAAIADTSPALTTYTPASWRRSSSVVSLASNRSGLSTITDSSADSNATASHKNVKQLQLSHSQTASGQRPGPKPIPSMFRNFSFEQRVSSYVEEYPGSPMCNGSPGGGPTRFEPTSWSAEPSPTRSTASSSSSRPPSLCESSSGNESGSPLDSPDEFVEEVIDFSHGMAKRGGLKHPAINSKAPSQHNHLRTAPDAVHVNTTPKASRYAF</sequence>
<feature type="compositionally biased region" description="Low complexity" evidence="2">
    <location>
        <begin position="773"/>
        <end position="798"/>
    </location>
</feature>